<evidence type="ECO:0000313" key="2">
    <source>
        <dbReference type="Proteomes" id="UP000605970"/>
    </source>
</evidence>
<accession>A0A8S9ZMG7</accession>
<evidence type="ECO:0000313" key="1">
    <source>
        <dbReference type="EMBL" id="KAF7634614.1"/>
    </source>
</evidence>
<proteinExistence type="predicted"/>
<dbReference type="AlphaFoldDB" id="A0A8S9ZMG7"/>
<keyword evidence="2" id="KW-1185">Reference proteome</keyword>
<dbReference type="OrthoDB" id="10618484at2759"/>
<comment type="caution">
    <text evidence="1">The sequence shown here is derived from an EMBL/GenBank/DDBJ whole genome shotgun (WGS) entry which is preliminary data.</text>
</comment>
<dbReference type="Proteomes" id="UP000605970">
    <property type="component" value="Unassembled WGS sequence"/>
</dbReference>
<organism evidence="1 2">
    <name type="scientific">Meloidogyne graminicola</name>
    <dbReference type="NCBI Taxonomy" id="189291"/>
    <lineage>
        <taxon>Eukaryota</taxon>
        <taxon>Metazoa</taxon>
        <taxon>Ecdysozoa</taxon>
        <taxon>Nematoda</taxon>
        <taxon>Chromadorea</taxon>
        <taxon>Rhabditida</taxon>
        <taxon>Tylenchina</taxon>
        <taxon>Tylenchomorpha</taxon>
        <taxon>Tylenchoidea</taxon>
        <taxon>Meloidogynidae</taxon>
        <taxon>Meloidogyninae</taxon>
        <taxon>Meloidogyne</taxon>
    </lineage>
</organism>
<name>A0A8S9ZMG7_9BILA</name>
<reference evidence="1" key="1">
    <citation type="journal article" date="2020" name="Ecol. Evol.">
        <title>Genome structure and content of the rice root-knot nematode (Meloidogyne graminicola).</title>
        <authorList>
            <person name="Phan N.T."/>
            <person name="Danchin E.G.J."/>
            <person name="Klopp C."/>
            <person name="Perfus-Barbeoch L."/>
            <person name="Kozlowski D.K."/>
            <person name="Koutsovoulos G.D."/>
            <person name="Lopez-Roques C."/>
            <person name="Bouchez O."/>
            <person name="Zahm M."/>
            <person name="Besnard G."/>
            <person name="Bellafiore S."/>
        </authorList>
    </citation>
    <scope>NUCLEOTIDE SEQUENCE</scope>
    <source>
        <strain evidence="1">VN-18</strain>
    </source>
</reference>
<sequence>MYFKIIFLIQFFIKITVNDIPNILANQHFLFESRIKNIIENKNLYVNIIKIEINKINENNQQNTLEILAEIDTKIGEDIILVISPYLYHCFLFEFINQYSVKDANIGENGEKLINLMEITPLLYAEVNLEIKRNVQELMNIHEWLREIKNINGIDSMFHERNNIQNKLTKLICFLNPKGNNKLIKNKEFIKKKKN</sequence>
<gene>
    <name evidence="1" type="ORF">Mgra_00005951</name>
</gene>
<protein>
    <submittedName>
        <fullName evidence="1">Uncharacterized protein</fullName>
    </submittedName>
</protein>
<dbReference type="EMBL" id="JABEBT010000054">
    <property type="protein sequence ID" value="KAF7634614.1"/>
    <property type="molecule type" value="Genomic_DNA"/>
</dbReference>